<sequence>MDVKIIYISCLQLSVSNGTAGDVVKRKHCWDHHLAFPPVDEALENLLILGGDALIIFAKPIITVLCNVIIDS</sequence>
<proteinExistence type="predicted"/>
<reference evidence="1" key="1">
    <citation type="submission" date="2014-09" db="EMBL/GenBank/DDBJ databases">
        <authorList>
            <person name="Magalhaes I.L.F."/>
            <person name="Oliveira U."/>
            <person name="Santos F.R."/>
            <person name="Vidigal T.H.D.A."/>
            <person name="Brescovit A.D."/>
            <person name="Santos A.J."/>
        </authorList>
    </citation>
    <scope>NUCLEOTIDE SEQUENCE</scope>
    <source>
        <tissue evidence="1">Shoot tissue taken approximately 20 cm above the soil surface</tissue>
    </source>
</reference>
<protein>
    <submittedName>
        <fullName evidence="1">Uncharacterized protein</fullName>
    </submittedName>
</protein>
<reference evidence="1" key="2">
    <citation type="journal article" date="2015" name="Data Brief">
        <title>Shoot transcriptome of the giant reed, Arundo donax.</title>
        <authorList>
            <person name="Barrero R.A."/>
            <person name="Guerrero F.D."/>
            <person name="Moolhuijzen P."/>
            <person name="Goolsby J.A."/>
            <person name="Tidwell J."/>
            <person name="Bellgard S.E."/>
            <person name="Bellgard M.I."/>
        </authorList>
    </citation>
    <scope>NUCLEOTIDE SEQUENCE</scope>
    <source>
        <tissue evidence="1">Shoot tissue taken approximately 20 cm above the soil surface</tissue>
    </source>
</reference>
<name>A0A0A8Y1K3_ARUDO</name>
<accession>A0A0A8Y1K3</accession>
<dbReference type="EMBL" id="GBRH01278930">
    <property type="protein sequence ID" value="JAD18965.1"/>
    <property type="molecule type" value="Transcribed_RNA"/>
</dbReference>
<organism evidence="1">
    <name type="scientific">Arundo donax</name>
    <name type="common">Giant reed</name>
    <name type="synonym">Donax arundinaceus</name>
    <dbReference type="NCBI Taxonomy" id="35708"/>
    <lineage>
        <taxon>Eukaryota</taxon>
        <taxon>Viridiplantae</taxon>
        <taxon>Streptophyta</taxon>
        <taxon>Embryophyta</taxon>
        <taxon>Tracheophyta</taxon>
        <taxon>Spermatophyta</taxon>
        <taxon>Magnoliopsida</taxon>
        <taxon>Liliopsida</taxon>
        <taxon>Poales</taxon>
        <taxon>Poaceae</taxon>
        <taxon>PACMAD clade</taxon>
        <taxon>Arundinoideae</taxon>
        <taxon>Arundineae</taxon>
        <taxon>Arundo</taxon>
    </lineage>
</organism>
<evidence type="ECO:0000313" key="1">
    <source>
        <dbReference type="EMBL" id="JAD18965.1"/>
    </source>
</evidence>
<dbReference type="AlphaFoldDB" id="A0A0A8Y1K3"/>